<dbReference type="InterPro" id="IPR050550">
    <property type="entry name" value="SEC23_SEC24_subfamily"/>
</dbReference>
<keyword evidence="5" id="KW-0653">Protein transport</keyword>
<feature type="compositionally biased region" description="Polar residues" evidence="7">
    <location>
        <begin position="294"/>
        <end position="304"/>
    </location>
</feature>
<name>A0A8S1A5H0_ARCPL</name>
<feature type="compositionally biased region" description="Low complexity" evidence="7">
    <location>
        <begin position="231"/>
        <end position="243"/>
    </location>
</feature>
<evidence type="ECO:0000256" key="3">
    <source>
        <dbReference type="ARBA" id="ARBA00008334"/>
    </source>
</evidence>
<dbReference type="InterPro" id="IPR012990">
    <property type="entry name" value="Beta-sandwich_Sec23_24"/>
</dbReference>
<dbReference type="Gene3D" id="2.60.40.1670">
    <property type="entry name" value="beta-sandwich domain of Sec23/24"/>
    <property type="match status" value="1"/>
</dbReference>
<dbReference type="SUPFAM" id="SSF81995">
    <property type="entry name" value="beta-sandwich domain of Sec23/24"/>
    <property type="match status" value="1"/>
</dbReference>
<evidence type="ECO:0000256" key="1">
    <source>
        <dbReference type="ARBA" id="ARBA00004299"/>
    </source>
</evidence>
<comment type="similarity">
    <text evidence="3">Belongs to the SEC23/SEC24 family. SEC24 subfamily.</text>
</comment>
<feature type="compositionally biased region" description="Pro residues" evidence="7">
    <location>
        <begin position="443"/>
        <end position="452"/>
    </location>
</feature>
<feature type="domain" description="Gelsolin-like" evidence="8">
    <location>
        <begin position="1186"/>
        <end position="1247"/>
    </location>
</feature>
<evidence type="ECO:0000259" key="12">
    <source>
        <dbReference type="Pfam" id="PF08033"/>
    </source>
</evidence>
<dbReference type="OrthoDB" id="49016at2759"/>
<dbReference type="EMBL" id="CADEBC010000509">
    <property type="protein sequence ID" value="CAB3241365.1"/>
    <property type="molecule type" value="Genomic_DNA"/>
</dbReference>
<dbReference type="SUPFAM" id="SSF53300">
    <property type="entry name" value="vWA-like"/>
    <property type="match status" value="1"/>
</dbReference>
<dbReference type="Pfam" id="PF00626">
    <property type="entry name" value="Gelsolin"/>
    <property type="match status" value="1"/>
</dbReference>
<feature type="compositionally biased region" description="Low complexity" evidence="7">
    <location>
        <begin position="198"/>
        <end position="218"/>
    </location>
</feature>
<dbReference type="Gene3D" id="3.40.50.410">
    <property type="entry name" value="von Willebrand factor, type A domain"/>
    <property type="match status" value="1"/>
</dbReference>
<sequence length="1314" mass="141498">MFPPSSQDYNGVQNANIYGQMQANGPQIQSKPIDQTNMSQKMQSMNINGPQGFQSIPPTQLPPGQLPPGQFPPGNYPPTSNFAPGQLPPGQRPPSMPSRPPVSGAPQMQPMGQTHQMPPMSSSGGPSGYGQMPPQSQTPNMEQSRQFQPPTSVSSQQRPPSQSSQPMPPMGQHPPGQAPPMSQSGPNPQQGMGRSGIPPQAGQLPKQQPQQLQMGGPPNSSGQPGLLQGTSQQMNMPPQSQSNFMQQPGMPSQAKPGFPGQASVPGQSGQMIGQAGAPTQPGMMSGQLGMPPQQAGQSPHSSQFAGKVSSQPGMPPQPGPPGSHPPGQQISGQPGIPPQSLQPGMPQQPSQPGMPPQPRQGQPGLPPQPGPMLGQPGNTGSHSHMSQPGLPPQPGPMSQPGFPPQPGQHGQPGQPPQQGLPPLQPGFPPQPTQFPPQQQQPMPGLPHMPPPLSQQKQQYPGMPANQPGYGAQPGQQPGGQFSGMPPMPGQLPPQPMPGQQQRGFQQPSSGYPPQYQPQFPGQQPPYPGQQYQQPEQKRLDPEQMPSPIQVMAQDQENRGGVFVTNEKGLVPPLATTDFVVDDKGNASPRYIRSSMYTVPVTADLLKQTSMPFCLVISPMAETIGSELEPPLIDFAALTGSPTMGPVRCSRCKAYMCPSMKFVDAGRHFKCAFCKATTEVPMEYTQYINSTQQYGRVPAEMALGAYEIVATKEYCRNNTLPNPPAIVFVIDVSYNAIKSGLVQTVCDNILEIVESLPKDEVTGKSWTRVGFITYSSTVHFYNIKGTLTQPQMLSVGDVGDMFVPLLEGFLVRPEDSGPVLTALLQQLPVMFQDNKETETILLPACQAGLEALKAADTSGQLIVFHTTIPSYNAPGKLINREDRKLLGTEKEKQILSPQTTAYNELGQLCSAAGVCVELFVCNNAYVDCATLGQLPRLTGGQLHKYTYFTAELDGPRLMWDVRRALTRPTAHDAVMRVRTSTGVRPTDFYGHLFMSNTTDVELAAIDADKAIGIEIKHDDKLTAEDGVYIQAALLYTHRSGQRRLRVINLALNVAHQLADVYRSMELDTCINFLTKQAVWALRESAPRAVREALSTRCARSLAAYRRHCASPSSAGQLVLPEPMKLLPLYTNCVLRSDAVAGGPDLTCDDRSCAMYRALTADVAQSVVYTYPRLLPLARLADAPAQRLQPLRASIDKINEQGVYLLENGVHMLLWVGSQASPDFVRDVFGVSSPQQIDTAVCELAALDTPTSAAVRALVEDTRAKRRTAMRLMVVVQQGKGEAEFRALLVEDAGAGGAPSYTEHLMAVHKAVLTMI</sequence>
<dbReference type="InterPro" id="IPR036175">
    <property type="entry name" value="Sec23/24_helical_dom_sf"/>
</dbReference>
<organism evidence="13 14">
    <name type="scientific">Arctia plantaginis</name>
    <name type="common">Wood tiger moth</name>
    <name type="synonym">Phalaena plantaginis</name>
    <dbReference type="NCBI Taxonomy" id="874455"/>
    <lineage>
        <taxon>Eukaryota</taxon>
        <taxon>Metazoa</taxon>
        <taxon>Ecdysozoa</taxon>
        <taxon>Arthropoda</taxon>
        <taxon>Hexapoda</taxon>
        <taxon>Insecta</taxon>
        <taxon>Pterygota</taxon>
        <taxon>Neoptera</taxon>
        <taxon>Endopterygota</taxon>
        <taxon>Lepidoptera</taxon>
        <taxon>Glossata</taxon>
        <taxon>Ditrysia</taxon>
        <taxon>Noctuoidea</taxon>
        <taxon>Erebidae</taxon>
        <taxon>Arctiinae</taxon>
        <taxon>Arctia</taxon>
    </lineage>
</organism>
<feature type="compositionally biased region" description="Low complexity" evidence="7">
    <location>
        <begin position="148"/>
        <end position="165"/>
    </location>
</feature>
<feature type="compositionally biased region" description="Low complexity" evidence="7">
    <location>
        <begin position="466"/>
        <end position="475"/>
    </location>
</feature>
<dbReference type="InterPro" id="IPR006896">
    <property type="entry name" value="Sec23/24_trunk_dom"/>
</dbReference>
<dbReference type="InterPro" id="IPR007123">
    <property type="entry name" value="Gelsolin-like_dom"/>
</dbReference>
<evidence type="ECO:0000256" key="5">
    <source>
        <dbReference type="ARBA" id="ARBA00022927"/>
    </source>
</evidence>
<dbReference type="GO" id="GO:0006886">
    <property type="term" value="P:intracellular protein transport"/>
    <property type="evidence" value="ECO:0007669"/>
    <property type="project" value="InterPro"/>
</dbReference>
<dbReference type="CDD" id="cd01479">
    <property type="entry name" value="Sec24-like"/>
    <property type="match status" value="1"/>
</dbReference>
<feature type="domain" description="Sec23/Sec24 beta-sandwich" evidence="12">
    <location>
        <begin position="970"/>
        <end position="1053"/>
    </location>
</feature>
<evidence type="ECO:0000259" key="9">
    <source>
        <dbReference type="Pfam" id="PF04810"/>
    </source>
</evidence>
<feature type="region of interest" description="Disordered" evidence="7">
    <location>
        <begin position="1"/>
        <end position="541"/>
    </location>
</feature>
<dbReference type="PANTHER" id="PTHR13803">
    <property type="entry name" value="SEC24-RELATED PROTEIN"/>
    <property type="match status" value="1"/>
</dbReference>
<dbReference type="Gene3D" id="1.20.120.730">
    <property type="entry name" value="Sec23/Sec24 helical domain"/>
    <property type="match status" value="1"/>
</dbReference>
<dbReference type="Pfam" id="PF08033">
    <property type="entry name" value="Sec23_BS"/>
    <property type="match status" value="1"/>
</dbReference>
<feature type="compositionally biased region" description="Pro residues" evidence="7">
    <location>
        <begin position="485"/>
        <end position="496"/>
    </location>
</feature>
<feature type="compositionally biased region" description="Pro residues" evidence="7">
    <location>
        <begin position="413"/>
        <end position="434"/>
    </location>
</feature>
<accession>A0A8S1A5H0</accession>
<feature type="compositionally biased region" description="Polar residues" evidence="7">
    <location>
        <begin position="181"/>
        <end position="192"/>
    </location>
</feature>
<dbReference type="PANTHER" id="PTHR13803:SF4">
    <property type="entry name" value="SECRETORY 24CD, ISOFORM C"/>
    <property type="match status" value="1"/>
</dbReference>
<keyword evidence="6" id="KW-0968">Cytoplasmic vesicle</keyword>
<dbReference type="SUPFAM" id="SSF81811">
    <property type="entry name" value="Helical domain of Sec23/24"/>
    <property type="match status" value="1"/>
</dbReference>
<dbReference type="GO" id="GO:0090110">
    <property type="term" value="P:COPII-coated vesicle cargo loading"/>
    <property type="evidence" value="ECO:0007669"/>
    <property type="project" value="TreeGrafter"/>
</dbReference>
<evidence type="ECO:0008006" key="15">
    <source>
        <dbReference type="Google" id="ProtNLM"/>
    </source>
</evidence>
<evidence type="ECO:0000256" key="2">
    <source>
        <dbReference type="ARBA" id="ARBA00004397"/>
    </source>
</evidence>
<reference evidence="13 14" key="1">
    <citation type="submission" date="2020-04" db="EMBL/GenBank/DDBJ databases">
        <authorList>
            <person name="Wallbank WR R."/>
            <person name="Pardo Diaz C."/>
            <person name="Kozak K."/>
            <person name="Martin S."/>
            <person name="Jiggins C."/>
            <person name="Moest M."/>
            <person name="Warren A I."/>
            <person name="Byers J.R.P. K."/>
            <person name="Montejo-Kovacevich G."/>
            <person name="Yen C E."/>
        </authorList>
    </citation>
    <scope>NUCLEOTIDE SEQUENCE [LARGE SCALE GENOMIC DNA]</scope>
</reference>
<feature type="compositionally biased region" description="Polar residues" evidence="7">
    <location>
        <begin position="1"/>
        <end position="56"/>
    </location>
</feature>
<feature type="domain" description="Sec23/Sec24 helical" evidence="11">
    <location>
        <begin position="1065"/>
        <end position="1165"/>
    </location>
</feature>
<evidence type="ECO:0000259" key="10">
    <source>
        <dbReference type="Pfam" id="PF04811"/>
    </source>
</evidence>
<feature type="domain" description="Zinc finger Sec23/Sec24-type" evidence="9">
    <location>
        <begin position="645"/>
        <end position="683"/>
    </location>
</feature>
<dbReference type="InterPro" id="IPR006900">
    <property type="entry name" value="Sec23/24_helical_dom"/>
</dbReference>
<dbReference type="Pfam" id="PF04815">
    <property type="entry name" value="Sec23_helical"/>
    <property type="match status" value="1"/>
</dbReference>
<feature type="compositionally biased region" description="Pro residues" evidence="7">
    <location>
        <begin position="166"/>
        <end position="178"/>
    </location>
</feature>
<keyword evidence="4" id="KW-0813">Transport</keyword>
<feature type="compositionally biased region" description="Pro residues" evidence="7">
    <location>
        <begin position="352"/>
        <end position="370"/>
    </location>
</feature>
<comment type="caution">
    <text evidence="13">The sequence shown here is derived from an EMBL/GenBank/DDBJ whole genome shotgun (WGS) entry which is preliminary data.</text>
</comment>
<feature type="compositionally biased region" description="Pro residues" evidence="7">
    <location>
        <begin position="389"/>
        <end position="406"/>
    </location>
</feature>
<dbReference type="SUPFAM" id="SSF82754">
    <property type="entry name" value="C-terminal, gelsolin-like domain of Sec23/24"/>
    <property type="match status" value="1"/>
</dbReference>
<feature type="domain" description="Sec23/Sec24 trunk" evidence="10">
    <location>
        <begin position="720"/>
        <end position="963"/>
    </location>
</feature>
<dbReference type="SUPFAM" id="SSF82919">
    <property type="entry name" value="Zn-finger domain of Sec23/24"/>
    <property type="match status" value="1"/>
</dbReference>
<evidence type="ECO:0000259" key="8">
    <source>
        <dbReference type="Pfam" id="PF00626"/>
    </source>
</evidence>
<dbReference type="Gene3D" id="3.40.20.10">
    <property type="entry name" value="Severin"/>
    <property type="match status" value="1"/>
</dbReference>
<evidence type="ECO:0000256" key="6">
    <source>
        <dbReference type="ARBA" id="ARBA00023329"/>
    </source>
</evidence>
<dbReference type="GO" id="GO:0000149">
    <property type="term" value="F:SNARE binding"/>
    <property type="evidence" value="ECO:0007669"/>
    <property type="project" value="TreeGrafter"/>
</dbReference>
<feature type="compositionally biased region" description="Low complexity" evidence="7">
    <location>
        <begin position="497"/>
        <end position="521"/>
    </location>
</feature>
<comment type="subcellular location">
    <subcellularLocation>
        <location evidence="1">Cytoplasmic vesicle</location>
        <location evidence="1">COPII-coated vesicle membrane</location>
        <topology evidence="1">Peripheral membrane protein</topology>
        <orientation evidence="1">Cytoplasmic side</orientation>
    </subcellularLocation>
    <subcellularLocation>
        <location evidence="2">Endoplasmic reticulum membrane</location>
        <topology evidence="2">Peripheral membrane protein</topology>
        <orientation evidence="2">Cytoplasmic side</orientation>
    </subcellularLocation>
</comment>
<dbReference type="InterPro" id="IPR029006">
    <property type="entry name" value="ADF-H/Gelsolin-like_dom_sf"/>
</dbReference>
<dbReference type="Pfam" id="PF04810">
    <property type="entry name" value="zf-Sec23_Sec24"/>
    <property type="match status" value="1"/>
</dbReference>
<dbReference type="GO" id="GO:0070971">
    <property type="term" value="C:endoplasmic reticulum exit site"/>
    <property type="evidence" value="ECO:0007669"/>
    <property type="project" value="TreeGrafter"/>
</dbReference>
<feature type="compositionally biased region" description="Pro residues" evidence="7">
    <location>
        <begin position="59"/>
        <end position="76"/>
    </location>
</feature>
<feature type="compositionally biased region" description="Low complexity" evidence="7">
    <location>
        <begin position="116"/>
        <end position="137"/>
    </location>
</feature>
<gene>
    <name evidence="13" type="ORF">APLA_LOCUS8558</name>
</gene>
<dbReference type="InterPro" id="IPR036180">
    <property type="entry name" value="Gelsolin-like_dom_sf"/>
</dbReference>
<dbReference type="InterPro" id="IPR041742">
    <property type="entry name" value="Sec24-like_trunk_dom"/>
</dbReference>
<dbReference type="InterPro" id="IPR036465">
    <property type="entry name" value="vWFA_dom_sf"/>
</dbReference>
<dbReference type="Gene3D" id="2.30.30.380">
    <property type="entry name" value="Zn-finger domain of Sec23/24"/>
    <property type="match status" value="1"/>
</dbReference>
<evidence type="ECO:0000313" key="14">
    <source>
        <dbReference type="Proteomes" id="UP000494106"/>
    </source>
</evidence>
<dbReference type="GO" id="GO:0008270">
    <property type="term" value="F:zinc ion binding"/>
    <property type="evidence" value="ECO:0007669"/>
    <property type="project" value="InterPro"/>
</dbReference>
<feature type="compositionally biased region" description="Pro residues" evidence="7">
    <location>
        <begin position="86"/>
        <end position="100"/>
    </location>
</feature>
<keyword evidence="14" id="KW-1185">Reference proteome</keyword>
<dbReference type="GO" id="GO:0030127">
    <property type="term" value="C:COPII vesicle coat"/>
    <property type="evidence" value="ECO:0007669"/>
    <property type="project" value="InterPro"/>
</dbReference>
<dbReference type="InterPro" id="IPR006895">
    <property type="entry name" value="Znf_Sec23_Sec24"/>
</dbReference>
<evidence type="ECO:0000259" key="11">
    <source>
        <dbReference type="Pfam" id="PF04815"/>
    </source>
</evidence>
<dbReference type="GO" id="GO:0005789">
    <property type="term" value="C:endoplasmic reticulum membrane"/>
    <property type="evidence" value="ECO:0007669"/>
    <property type="project" value="UniProtKB-SubCell"/>
</dbReference>
<feature type="compositionally biased region" description="Low complexity" evidence="7">
    <location>
        <begin position="325"/>
        <end position="351"/>
    </location>
</feature>
<dbReference type="Proteomes" id="UP000494106">
    <property type="component" value="Unassembled WGS sequence"/>
</dbReference>
<feature type="compositionally biased region" description="Polar residues" evidence="7">
    <location>
        <begin position="138"/>
        <end position="147"/>
    </location>
</feature>
<evidence type="ECO:0000256" key="7">
    <source>
        <dbReference type="SAM" id="MobiDB-lite"/>
    </source>
</evidence>
<proteinExistence type="inferred from homology"/>
<dbReference type="InterPro" id="IPR036174">
    <property type="entry name" value="Znf_Sec23_Sec24_sf"/>
</dbReference>
<feature type="compositionally biased region" description="Pro residues" evidence="7">
    <location>
        <begin position="313"/>
        <end position="324"/>
    </location>
</feature>
<evidence type="ECO:0000256" key="4">
    <source>
        <dbReference type="ARBA" id="ARBA00022448"/>
    </source>
</evidence>
<protein>
    <recommendedName>
        <fullName evidence="15">Protein transport protein Sec24C</fullName>
    </recommendedName>
</protein>
<dbReference type="FunFam" id="3.40.50.410:FF:000020">
    <property type="entry name" value="protein transport protein Sec24D isoform X1"/>
    <property type="match status" value="1"/>
</dbReference>
<dbReference type="Pfam" id="PF04811">
    <property type="entry name" value="Sec23_trunk"/>
    <property type="match status" value="1"/>
</dbReference>
<evidence type="ECO:0000313" key="13">
    <source>
        <dbReference type="EMBL" id="CAB3241365.1"/>
    </source>
</evidence>